<accession>A0AC35UHU2</accession>
<proteinExistence type="predicted"/>
<sequence>MSQLQTQIFPIRTTPNSTCYRYQVIVTKLDTDVNSDFKGIILNEANRNDEKFGKSVSEERKAAYRVVVEEAFKRTECFGVKDMVYVYDGFRLVLTNKPVQCGSVLILNDQIPSGCKSVFNRKCNLKVILEEQEVFQLKLNDLLCFATNGDTVKRHLYKSAVEMITSAFAIGKRGYKPSKDGNHLTMSQFETKERVGDGRCIIPGCTKSFLVVSPTGGLQMALSLDPSKNVYYKPGNLLDIVNKEIVRGKNCDVKQVIGAITPNNILGVLLETTHRKNGDIFKLKAFSTVAVSKLKIDGKELLSSYFKRKYNVDIKYPNYPAVLIRVIKTIKNKDGEKEKIEEEHFYPMETLKIHSGRQPVPVPKMDSTSAKTQMMINTAGPVPRFAAAKEQFVSMGLNDASNVYLKGFGLTIDSTPMSVGSDRVPVPQIMCGKIPLKVFDSKHDGNKGVKRFTKGAIIEELFVACNGNVGVVNQFIKDYVSKAGAHGVTIKKVNGAVDVNTSDTGRLEAQLKSIVKNPKGFLVVVDDKRVDSHKALKVFEQKNDILTQHISMEIARVAASKFDTMTNIIRKTNIKNGGQCDQVMVNAGLKDHGFDKTLYLGFDLTVGNNPQNMGYELFNSVGWSANIGGSKGQFIGDYWVQDRNASDVGFLMDGEIMRMALIRILSGFRKFNGNLPERIVVFRSGINQVEYGKSLEIEVVKFKSVIEEARSVFKFGKPINFTWVFVNKAHNIRFYSSDKGQVENVRPGTFVSKAFSRPGETQFFSKTSAPTKGTSKLAYYDVGFDGLKLTTEKIEEIVNLLAYCHDIIPASVSLVSPTYQAQENAKRANNNTLFMQGKGVEQFLQDGNFAKISETLNYSKKTLGALRFNA</sequence>
<organism evidence="1 2">
    <name type="scientific">Rhabditophanes sp. KR3021</name>
    <dbReference type="NCBI Taxonomy" id="114890"/>
    <lineage>
        <taxon>Eukaryota</taxon>
        <taxon>Metazoa</taxon>
        <taxon>Ecdysozoa</taxon>
        <taxon>Nematoda</taxon>
        <taxon>Chromadorea</taxon>
        <taxon>Rhabditida</taxon>
        <taxon>Tylenchina</taxon>
        <taxon>Panagrolaimomorpha</taxon>
        <taxon>Strongyloidoidea</taxon>
        <taxon>Alloionematidae</taxon>
        <taxon>Rhabditophanes</taxon>
    </lineage>
</organism>
<name>A0AC35UHU2_9BILA</name>
<reference evidence="2" key="1">
    <citation type="submission" date="2016-11" db="UniProtKB">
        <authorList>
            <consortium name="WormBaseParasite"/>
        </authorList>
    </citation>
    <scope>IDENTIFICATION</scope>
    <source>
        <strain evidence="2">KR3021</strain>
    </source>
</reference>
<protein>
    <submittedName>
        <fullName evidence="2">Piwi domain-containing protein</fullName>
    </submittedName>
</protein>
<dbReference type="WBParaSite" id="RSKR_0001139900.1">
    <property type="protein sequence ID" value="RSKR_0001139900.1"/>
    <property type="gene ID" value="RSKR_0001139900"/>
</dbReference>
<dbReference type="Proteomes" id="UP000095286">
    <property type="component" value="Unplaced"/>
</dbReference>
<evidence type="ECO:0000313" key="1">
    <source>
        <dbReference type="Proteomes" id="UP000095286"/>
    </source>
</evidence>
<evidence type="ECO:0000313" key="2">
    <source>
        <dbReference type="WBParaSite" id="RSKR_0001139900.1"/>
    </source>
</evidence>